<dbReference type="Gene3D" id="3.40.190.170">
    <property type="entry name" value="Bacterial extracellular solute-binding protein, family 7"/>
    <property type="match status" value="1"/>
</dbReference>
<dbReference type="GO" id="GO:0015740">
    <property type="term" value="P:C4-dicarboxylate transport"/>
    <property type="evidence" value="ECO:0007669"/>
    <property type="project" value="TreeGrafter"/>
</dbReference>
<protein>
    <submittedName>
        <fullName evidence="5">C4-dicarboxylate ABC transporter</fullName>
    </submittedName>
</protein>
<sequence>MRNFTFKALACAMSLSFAGLVQAADPIVIKFAHVVADSTPKGQGALLFKQMAEERLPGQVKVEVYPNSSLYGDGKEMEALLLGDVHMLAPSLAKFEPYAKSIQIFDLPFIFDDIHAVDRFQASPQGQALLRSMEGKGITGLAYWHNGMKQLSANKPMRLPKDARGLKFRVQASNVLDEQFKVIRANPRKMSFAEVYQGLQTGVVNGTENTWSNYFSQKVHEVQPYFTASDHGAIDYMVITNTKFWKGLPENIRSELQDVLNDVTKEVNRQADDLNREARESIVKAGTSQIIELTAQERNEWREAMKPVWKKFEAEIGKDLIDAAVASNNPDSVAASH</sequence>
<evidence type="ECO:0000256" key="1">
    <source>
        <dbReference type="ARBA" id="ARBA00009023"/>
    </source>
</evidence>
<evidence type="ECO:0000256" key="2">
    <source>
        <dbReference type="ARBA" id="ARBA00022448"/>
    </source>
</evidence>
<dbReference type="Proteomes" id="UP000030980">
    <property type="component" value="Unassembled WGS sequence"/>
</dbReference>
<feature type="signal peptide" evidence="4">
    <location>
        <begin position="1"/>
        <end position="23"/>
    </location>
</feature>
<evidence type="ECO:0000256" key="3">
    <source>
        <dbReference type="ARBA" id="ARBA00022729"/>
    </source>
</evidence>
<name>A0A0B3C4P2_9PSED</name>
<accession>A0A0B3C4P2</accession>
<evidence type="ECO:0000313" key="5">
    <source>
        <dbReference type="EMBL" id="KHO66482.1"/>
    </source>
</evidence>
<evidence type="ECO:0000313" key="6">
    <source>
        <dbReference type="Proteomes" id="UP000030980"/>
    </source>
</evidence>
<keyword evidence="2" id="KW-0813">Transport</keyword>
<dbReference type="STRING" id="706570.PT85_02650"/>
<dbReference type="PIRSF" id="PIRSF006470">
    <property type="entry name" value="DctB"/>
    <property type="match status" value="1"/>
</dbReference>
<dbReference type="CDD" id="cd13674">
    <property type="entry name" value="PBP2_TRAP_SBP_like_1"/>
    <property type="match status" value="1"/>
</dbReference>
<dbReference type="PANTHER" id="PTHR33376:SF7">
    <property type="entry name" value="C4-DICARBOXYLATE-BINDING PROTEIN DCTB"/>
    <property type="match status" value="1"/>
</dbReference>
<dbReference type="EMBL" id="JTAK01000001">
    <property type="protein sequence ID" value="KHO66482.1"/>
    <property type="molecule type" value="Genomic_DNA"/>
</dbReference>
<dbReference type="OrthoDB" id="9771186at2"/>
<dbReference type="FunFam" id="3.40.190.170:FF:000001">
    <property type="entry name" value="TRAP dicarboxylate transporter, DctP subunit"/>
    <property type="match status" value="1"/>
</dbReference>
<dbReference type="InterPro" id="IPR004682">
    <property type="entry name" value="TRAP_DctP"/>
</dbReference>
<dbReference type="NCBIfam" id="NF037995">
    <property type="entry name" value="TRAP_S1"/>
    <property type="match status" value="1"/>
</dbReference>
<dbReference type="PANTHER" id="PTHR33376">
    <property type="match status" value="1"/>
</dbReference>
<proteinExistence type="inferred from homology"/>
<dbReference type="GO" id="GO:0055085">
    <property type="term" value="P:transmembrane transport"/>
    <property type="evidence" value="ECO:0007669"/>
    <property type="project" value="InterPro"/>
</dbReference>
<dbReference type="InterPro" id="IPR038404">
    <property type="entry name" value="TRAP_DctP_sf"/>
</dbReference>
<dbReference type="GO" id="GO:0030288">
    <property type="term" value="C:outer membrane-bounded periplasmic space"/>
    <property type="evidence" value="ECO:0007669"/>
    <property type="project" value="InterPro"/>
</dbReference>
<keyword evidence="6" id="KW-1185">Reference proteome</keyword>
<organism evidence="5 6">
    <name type="scientific">Pseudomonas flexibilis</name>
    <dbReference type="NCBI Taxonomy" id="706570"/>
    <lineage>
        <taxon>Bacteria</taxon>
        <taxon>Pseudomonadati</taxon>
        <taxon>Pseudomonadota</taxon>
        <taxon>Gammaproteobacteria</taxon>
        <taxon>Pseudomonadales</taxon>
        <taxon>Pseudomonadaceae</taxon>
        <taxon>Pseudomonas</taxon>
    </lineage>
</organism>
<dbReference type="InterPro" id="IPR018389">
    <property type="entry name" value="DctP_fam"/>
</dbReference>
<dbReference type="NCBIfam" id="TIGR00787">
    <property type="entry name" value="dctP"/>
    <property type="match status" value="1"/>
</dbReference>
<dbReference type="Pfam" id="PF03480">
    <property type="entry name" value="DctP"/>
    <property type="match status" value="1"/>
</dbReference>
<dbReference type="AlphaFoldDB" id="A0A0B3C4P2"/>
<comment type="similarity">
    <text evidence="1">Belongs to the bacterial solute-binding protein 7 family.</text>
</comment>
<reference evidence="5 6" key="1">
    <citation type="submission" date="2014-11" db="EMBL/GenBank/DDBJ databases">
        <title>Genome sequence of Pseudomonas tuomuerensis JCM 14085.</title>
        <authorList>
            <person name="Shin S.-K."/>
            <person name="Yi H."/>
        </authorList>
    </citation>
    <scope>NUCLEOTIDE SEQUENCE [LARGE SCALE GENOMIC DNA]</scope>
    <source>
        <strain evidence="5 6">JCM 14085</strain>
    </source>
</reference>
<keyword evidence="3 4" id="KW-0732">Signal</keyword>
<evidence type="ECO:0000256" key="4">
    <source>
        <dbReference type="SAM" id="SignalP"/>
    </source>
</evidence>
<comment type="caution">
    <text evidence="5">The sequence shown here is derived from an EMBL/GenBank/DDBJ whole genome shotgun (WGS) entry which is preliminary data.</text>
</comment>
<gene>
    <name evidence="5" type="ORF">PT85_02650</name>
</gene>
<dbReference type="RefSeq" id="WP_039605850.1">
    <property type="nucleotide sequence ID" value="NZ_FMUP01000005.1"/>
</dbReference>
<feature type="chain" id="PRO_5002082586" evidence="4">
    <location>
        <begin position="24"/>
        <end position="337"/>
    </location>
</feature>